<feature type="domain" description="AB hydrolase-1" evidence="3">
    <location>
        <begin position="32"/>
        <end position="139"/>
    </location>
</feature>
<proteinExistence type="inferred from homology"/>
<dbReference type="GO" id="GO:0016787">
    <property type="term" value="F:hydrolase activity"/>
    <property type="evidence" value="ECO:0007669"/>
    <property type="project" value="UniProtKB-KW"/>
</dbReference>
<dbReference type="PANTHER" id="PTHR43329">
    <property type="entry name" value="EPOXIDE HYDROLASE"/>
    <property type="match status" value="1"/>
</dbReference>
<dbReference type="Pfam" id="PF00561">
    <property type="entry name" value="Abhydrolase_1"/>
    <property type="match status" value="1"/>
</dbReference>
<dbReference type="EMBL" id="KN882030">
    <property type="protein sequence ID" value="KIY46467.1"/>
    <property type="molecule type" value="Genomic_DNA"/>
</dbReference>
<comment type="similarity">
    <text evidence="2">Belongs to the AB hydrolase superfamily. Epoxide hydrolase family.</text>
</comment>
<dbReference type="AlphaFoldDB" id="A0A0D7A628"/>
<evidence type="ECO:0000259" key="3">
    <source>
        <dbReference type="Pfam" id="PF00561"/>
    </source>
</evidence>
<reference evidence="4 5" key="1">
    <citation type="journal article" date="2015" name="Fungal Genet. Biol.">
        <title>Evolution of novel wood decay mechanisms in Agaricales revealed by the genome sequences of Fistulina hepatica and Cylindrobasidium torrendii.</title>
        <authorList>
            <person name="Floudas D."/>
            <person name="Held B.W."/>
            <person name="Riley R."/>
            <person name="Nagy L.G."/>
            <person name="Koehler G."/>
            <person name="Ransdell A.S."/>
            <person name="Younus H."/>
            <person name="Chow J."/>
            <person name="Chiniquy J."/>
            <person name="Lipzen A."/>
            <person name="Tritt A."/>
            <person name="Sun H."/>
            <person name="Haridas S."/>
            <person name="LaButti K."/>
            <person name="Ohm R.A."/>
            <person name="Kues U."/>
            <person name="Blanchette R.A."/>
            <person name="Grigoriev I.V."/>
            <person name="Minto R.E."/>
            <person name="Hibbett D.S."/>
        </authorList>
    </citation>
    <scope>NUCLEOTIDE SEQUENCE [LARGE SCALE GENOMIC DNA]</scope>
    <source>
        <strain evidence="4 5">ATCC 64428</strain>
    </source>
</reference>
<dbReference type="Gene3D" id="3.40.50.1820">
    <property type="entry name" value="alpha/beta hydrolase"/>
    <property type="match status" value="1"/>
</dbReference>
<dbReference type="Proteomes" id="UP000054144">
    <property type="component" value="Unassembled WGS sequence"/>
</dbReference>
<evidence type="ECO:0000313" key="4">
    <source>
        <dbReference type="EMBL" id="KIY46467.1"/>
    </source>
</evidence>
<evidence type="ECO:0000313" key="5">
    <source>
        <dbReference type="Proteomes" id="UP000054144"/>
    </source>
</evidence>
<dbReference type="OrthoDB" id="408373at2759"/>
<evidence type="ECO:0000256" key="1">
    <source>
        <dbReference type="ARBA" id="ARBA00022801"/>
    </source>
</evidence>
<name>A0A0D7A628_9AGAR</name>
<dbReference type="PRINTS" id="PR00412">
    <property type="entry name" value="EPOXHYDRLASE"/>
</dbReference>
<accession>A0A0D7A628</accession>
<protein>
    <submittedName>
        <fullName evidence="4">Alpha/beta-hydrolase</fullName>
    </submittedName>
</protein>
<dbReference type="SUPFAM" id="SSF53474">
    <property type="entry name" value="alpha/beta-Hydrolases"/>
    <property type="match status" value="1"/>
</dbReference>
<organism evidence="4 5">
    <name type="scientific">Fistulina hepatica ATCC 64428</name>
    <dbReference type="NCBI Taxonomy" id="1128425"/>
    <lineage>
        <taxon>Eukaryota</taxon>
        <taxon>Fungi</taxon>
        <taxon>Dikarya</taxon>
        <taxon>Basidiomycota</taxon>
        <taxon>Agaricomycotina</taxon>
        <taxon>Agaricomycetes</taxon>
        <taxon>Agaricomycetidae</taxon>
        <taxon>Agaricales</taxon>
        <taxon>Fistulinaceae</taxon>
        <taxon>Fistulina</taxon>
    </lineage>
</organism>
<keyword evidence="1 4" id="KW-0378">Hydrolase</keyword>
<sequence>MFETTLYRTTKTKRGFTYRYIYIAPTTEDKPFLLFLHGFPSTSYDWRHQIKYFGKQGYGLIVPDMLGYAGTDKPDDPIHYVPTSLARDVIDIVDAEKAHRVIAIAHDWGCATLSCLALLHADRFMGFAWLAVGIMVPDPDFEYYAFCKKMRALTGSELVGYWETMDKDTAPDLFKEKIDVVLTLLYATDPSIGKDAIRSLGSLDKYLQEGSIQSLHPWLSEEEYEHMKSVLLDGGWRGPTNYYRVMVRQLFRGHYDDLDFNNVRIPKPIFFGGALRDFVCLAEPAKMTFQGLSEDFTAEMFDAGHWLMLAKANEVNAALGKWIQHVIDVDH</sequence>
<evidence type="ECO:0000256" key="2">
    <source>
        <dbReference type="ARBA" id="ARBA00038334"/>
    </source>
</evidence>
<dbReference type="InterPro" id="IPR000073">
    <property type="entry name" value="AB_hydrolase_1"/>
</dbReference>
<gene>
    <name evidence="4" type="ORF">FISHEDRAFT_47236</name>
</gene>
<dbReference type="InterPro" id="IPR000639">
    <property type="entry name" value="Epox_hydrolase-like"/>
</dbReference>
<dbReference type="InterPro" id="IPR029058">
    <property type="entry name" value="AB_hydrolase_fold"/>
</dbReference>
<keyword evidence="5" id="KW-1185">Reference proteome</keyword>